<dbReference type="OrthoDB" id="47969at2"/>
<keyword evidence="2" id="KW-1185">Reference proteome</keyword>
<dbReference type="Proteomes" id="UP000051955">
    <property type="component" value="Unassembled WGS sequence"/>
</dbReference>
<reference evidence="1 2" key="1">
    <citation type="journal article" date="2015" name="Genome Announc.">
        <title>Expanding the biotechnology potential of lactobacilli through comparative genomics of 213 strains and associated genera.</title>
        <authorList>
            <person name="Sun Z."/>
            <person name="Harris H.M."/>
            <person name="McCann A."/>
            <person name="Guo C."/>
            <person name="Argimon S."/>
            <person name="Zhang W."/>
            <person name="Yang X."/>
            <person name="Jeffery I.B."/>
            <person name="Cooney J.C."/>
            <person name="Kagawa T.F."/>
            <person name="Liu W."/>
            <person name="Song Y."/>
            <person name="Salvetti E."/>
            <person name="Wrobel A."/>
            <person name="Rasinkangas P."/>
            <person name="Parkhill J."/>
            <person name="Rea M.C."/>
            <person name="O'Sullivan O."/>
            <person name="Ritari J."/>
            <person name="Douillard F.P."/>
            <person name="Paul Ross R."/>
            <person name="Yang R."/>
            <person name="Briner A.E."/>
            <person name="Felis G.E."/>
            <person name="de Vos W.M."/>
            <person name="Barrangou R."/>
            <person name="Klaenhammer T.R."/>
            <person name="Caufield P.W."/>
            <person name="Cui Y."/>
            <person name="Zhang H."/>
            <person name="O'Toole P.W."/>
        </authorList>
    </citation>
    <scope>NUCLEOTIDE SEQUENCE [LARGE SCALE GENOMIC DNA]</scope>
    <source>
        <strain evidence="1 2">DSM 19394</strain>
    </source>
</reference>
<dbReference type="RefSeq" id="WP_057803079.1">
    <property type="nucleotide sequence ID" value="NZ_AZDV01000026.1"/>
</dbReference>
<dbReference type="EMBL" id="AZDV01000026">
    <property type="protein sequence ID" value="KRK94244.1"/>
    <property type="molecule type" value="Genomic_DNA"/>
</dbReference>
<sequence length="354" mass="39110">MRGQFINLQRFASIAELFSQPDVLDYVRNRQYKPFMGDALFPARRTQSLKLDQIYAGNRIPVIAHVSAFDTEAEIGSRQADKLSLELALIKRKMQLKEEDLIALQSPRNAAEANYMQSRVFDDIDSLVQGVLAQVEKMSMDALATGIVEVIDPDTKQKATFDYQVPAAHKADLTGKSGTTWDNDSADPIKDITDWADAMDVTGTRVLTSKKIYRLLTRNANVLKAVYGTSTRALGQSDFDAFMQAQGLPIIRTYDDKYNEQVGNTLVSHRYFPEDAFVIMSDDTPGEKVFGPTPDEVTGLNDPAVQKQSIGNVFAKVYSAGEDPVGVWEKASAVALPSFPGANEVFQAKPIKLA</sequence>
<proteinExistence type="predicted"/>
<dbReference type="STRING" id="1423715.FD25_GL000197"/>
<evidence type="ECO:0000313" key="1">
    <source>
        <dbReference type="EMBL" id="KRK94244.1"/>
    </source>
</evidence>
<dbReference type="PATRIC" id="fig|1423715.3.peg.212"/>
<dbReference type="Pfam" id="PF03864">
    <property type="entry name" value="Phage_cap_E"/>
    <property type="match status" value="1"/>
</dbReference>
<evidence type="ECO:0000313" key="2">
    <source>
        <dbReference type="Proteomes" id="UP000051955"/>
    </source>
</evidence>
<dbReference type="AlphaFoldDB" id="A0A0R1LMG3"/>
<protein>
    <submittedName>
        <fullName evidence="1">Uncharacterized protein</fullName>
    </submittedName>
</protein>
<dbReference type="InterPro" id="IPR053738">
    <property type="entry name" value="Lambda_capsid_assembly"/>
</dbReference>
<gene>
    <name evidence="1" type="ORF">FD25_GL000197</name>
</gene>
<name>A0A0R1LMG3_9LACO</name>
<organism evidence="1 2">
    <name type="scientific">Levilactobacillus acidifarinae DSM 19394 = JCM 15949</name>
    <dbReference type="NCBI Taxonomy" id="1423715"/>
    <lineage>
        <taxon>Bacteria</taxon>
        <taxon>Bacillati</taxon>
        <taxon>Bacillota</taxon>
        <taxon>Bacilli</taxon>
        <taxon>Lactobacillales</taxon>
        <taxon>Lactobacillaceae</taxon>
        <taxon>Levilactobacillus</taxon>
    </lineage>
</organism>
<dbReference type="Gene3D" id="3.90.1690.10">
    <property type="entry name" value="phage-related protein like domain"/>
    <property type="match status" value="1"/>
</dbReference>
<dbReference type="InterPro" id="IPR005564">
    <property type="entry name" value="Major_capsid_GpE"/>
</dbReference>
<comment type="caution">
    <text evidence="1">The sequence shown here is derived from an EMBL/GenBank/DDBJ whole genome shotgun (WGS) entry which is preliminary data.</text>
</comment>
<accession>A0A0R1LMG3</accession>